<organism evidence="2 3">
    <name type="scientific">Niabella digestorum</name>
    <dbReference type="NCBI Taxonomy" id="3117701"/>
    <lineage>
        <taxon>Bacteria</taxon>
        <taxon>Pseudomonadati</taxon>
        <taxon>Bacteroidota</taxon>
        <taxon>Chitinophagia</taxon>
        <taxon>Chitinophagales</taxon>
        <taxon>Chitinophagaceae</taxon>
        <taxon>Niabella</taxon>
    </lineage>
</organism>
<evidence type="ECO:0000256" key="1">
    <source>
        <dbReference type="SAM" id="SignalP"/>
    </source>
</evidence>
<keyword evidence="3" id="KW-1185">Reference proteome</keyword>
<comment type="caution">
    <text evidence="2">The sequence shown here is derived from an EMBL/GenBank/DDBJ whole genome shotgun (WGS) entry which is preliminary data.</text>
</comment>
<proteinExistence type="predicted"/>
<reference evidence="2 3" key="1">
    <citation type="submission" date="2024-01" db="EMBL/GenBank/DDBJ databases">
        <title>Niabella digestum sp. nov., isolated from waste digestion system.</title>
        <authorList>
            <person name="Zhang L."/>
        </authorList>
    </citation>
    <scope>NUCLEOTIDE SEQUENCE [LARGE SCALE GENOMIC DNA]</scope>
    <source>
        <strain evidence="2 3">A18</strain>
    </source>
</reference>
<dbReference type="EMBL" id="JAZGLY010000004">
    <property type="protein sequence ID" value="MEE6187136.1"/>
    <property type="molecule type" value="Genomic_DNA"/>
</dbReference>
<gene>
    <name evidence="2" type="ORF">V2H41_07620</name>
</gene>
<dbReference type="RefSeq" id="WP_330974546.1">
    <property type="nucleotide sequence ID" value="NZ_JAZGLY010000004.1"/>
</dbReference>
<feature type="chain" id="PRO_5045609186" description="Outer membrane protein beta-barrel domain-containing protein" evidence="1">
    <location>
        <begin position="21"/>
        <end position="172"/>
    </location>
</feature>
<evidence type="ECO:0008006" key="4">
    <source>
        <dbReference type="Google" id="ProtNLM"/>
    </source>
</evidence>
<name>A0ABU7RGJ9_9BACT</name>
<protein>
    <recommendedName>
        <fullName evidence="4">Outer membrane protein beta-barrel domain-containing protein</fullName>
    </recommendedName>
</protein>
<dbReference type="Proteomes" id="UP001357452">
    <property type="component" value="Unassembled WGS sequence"/>
</dbReference>
<keyword evidence="1" id="KW-0732">Signal</keyword>
<evidence type="ECO:0000313" key="2">
    <source>
        <dbReference type="EMBL" id="MEE6187136.1"/>
    </source>
</evidence>
<feature type="signal peptide" evidence="1">
    <location>
        <begin position="1"/>
        <end position="20"/>
    </location>
</feature>
<accession>A0ABU7RGJ9</accession>
<evidence type="ECO:0000313" key="3">
    <source>
        <dbReference type="Proteomes" id="UP001357452"/>
    </source>
</evidence>
<sequence length="172" mass="18858">MRLKLTLTIAFVSLTSALFAQSTYKQAIGARVSPASSYDVFAASYKVFAVGNGAFEFNLGIGGDRYHHHEHRYRSTAVSASAAYQHHFDIKPVPGLKWFVGGGVTILHTSSKFDDYKGVSVGLFPTGGADYKFPKIPLNVSADWRPTFLVARTDQYGRFIGDGFGVSARYTF</sequence>